<sequence length="2326" mass="272967">MPKIAFKKLKESQKEIVKKIKKREYREEFNDIIRYVFELLNVDHKSYNRIAKQKYTSVMASRLSLDLDFFDRFIDSALEFNHSDPEDSMSDLALFFVQTIEECRHQLFLLKFVESMVDFEHISSEFKISDHFGTSFGKHLTPDVLMRRHDELYVFELKVRSSINYSGMDSFYKRYKEIVKNEAYVQVVNLNPKTLTISECGDFTNLVIDTLKDCDFSSIESLTDIAGEIRDKYSKFPIFIDLQSSASDMEFDYIDSYEEDDYKSLPYYSEIYSQFTQEMIDDMDLHMGLNYTESDELVMDELLESSKGCLKDYIKKDEHNFFNVMKSEIENDNYPETKLTIKDIGLLIDERNYEIYKPVNSYTPSIYMGISTSHTGMINDRSSYYKEIFGEINSCSNNDPYTQAMKNMITDIFVTCPEIILDSQNFDYKSFEGINEEYIKMREEADKDVQDNRKKINLQIASRETDISRLNIYYNSVFTWNDNYKGRKIITSFEKKDKSDNEKKKFISYKDNEPKVDLLESVMKTINTKDNNKLRLGPIKRALSTHDIHSDNYFVDDFPETLLDKFSEHLYTMHQGFKNMLSMSMISNQKFRVIQTVDPNNIFLMLPNADIKDKGKVRYINFTILKKSDLMCSEQELAMVNNALGLTHSCFTSSTHIILLSKVISLDIGRIKILSNSFVKYLILKSYYNHIKSQTIEFVDNDSVLCFLTSQLVTMSSLSLTESYKNIMMVAYSDYSNLDNLIKDKLTPRPTSIAHVLLLKRMIGGIVSSSDQLSILNKKKKDTFYDENTAEIKGIGFEDIKLKLPLTNYTVHTPKEVLHESYLLFYIGNKGLHGSPQENIKLYDVSVKFEKEYDQYLKENGSTVQEVTGDQLNGFSFEALKFSTLYTFSKLKGSFTRIRENIVRNLALEKSPFVHQQFSSQKSMILSNVVDEVDVPEYLDPKNYKITLNEFGLWLKHCKYNDINEFVTKNNSYINKINEMKSLTKGVSDVYGLDEPLFKKSANRNRLLPELIIMSNKGVKFVIAKSMSFFCPNYYSYYNPSSSKVIEEFYKYSKDNNLRTTKDLLESLKQNKEKVKIRVFNKNQRSYEDREIYTGNITCRLCLFPIETYFKSINQCIDEEAITIPGDMKHRAMHDQRIDLIKHKRFDKMREGCKGNLYAVSSDASKWSARDTIIKFIIPIVYNPLLTKSEKSYLLYCLIRYYEKVIILTDQSYMNCFKFYNENHINDIYKEMTSGFKKNHWIVRSNWLQGNMNNISSFVHCCSANMLECLTENWNDQYKDAITMKYLVHSDDSSYDFSLLLNSNGMRPFGLYFNDPKNQGKLMISMIKYCAKKHSITMNEKKTYISKNYKEFLSTLLVGNEIFYFYIADLLPLCSDTSYKSPLDDLAAYSSFINNAYSHLCPRSIIVPAIRLINYLSLSTYNIDPTNSKNPMKNLRMKGLQICDLPIQIMPVYKIPPSFAGLIPYYCADAVNIVQMVASYLRANCKYDEDLSLEENMTFENLDYCMHLMPIEQKNYIQACCLTQDVSVFNDDNEDPYTGFKMNELCQSSIITLAPIKNQGKIPKYESYNDYMKDKEMIDMEVIANPQWILKKPTDPDECKTMILSNYGLSSYIDSLSFSTPELDFARRIMDSNKSVYRLNLVPEEKRDMNINRIYDVLKRYICETFITADKLQSYLNIYLFSNNQHSAIVQAHFAKVENTLRSKSVNKPYFMTSPKSIFRHSDYGLDSYEIIKQIILNKERVDIEVNHYVQQFIMYAFNFFTSLNTKELKIYDTEDTIDDNFKLYIQSRYKTTSYTDHLVELDQHHLLANEIYRIKVIYRSLLIHNYLNKLLKKKSYLDFNVKGVLLVLDYFIKRSKISSKSVLVTTLTRDITKFWLDRFGMYTYDDQFVHYVLDKTAIFVDDRMKLKRSNASNRVAYRLLISCMTKNFEYDDDLRENPERFGIDLKGFLESTKDSTDLSNNLIHYCYNDNLIDKTDYIKSKLKELRTPYNDWLLRESENDEGNFSVVYQYQNIYMKFRTTGDKDRRELHTTRYYIGSINPRATEQILRTFEKDMKVFFSHNKMIHPSHRNNFGKQVIYKRISSHIISMYNDPRSMVLSYINDCSLNNSTIDVYSVIEKSKYVFKAKYISNEDGSETLEFNYKFSKIDHDDLLIDHVIRMIKKDKNNSFLVKLLFNEGLLRNNSEKNPTLLTILDPQYFCFLFDGPNTYKELEPLINGLKKYNVYYAKECKYEYLSNLFLALEPSNDYIKPKGTFEDLVSNLRQKDFDIVDYIQEKSTNVKPPYSDSIFYIISLEPDFYTAITILIILIIRNERSKIKIDKDLDIF</sequence>
<accession>A0A8J9WH93</accession>
<dbReference type="GO" id="GO:0003968">
    <property type="term" value="F:RNA-directed RNA polymerase activity"/>
    <property type="evidence" value="ECO:0007669"/>
    <property type="project" value="UniProtKB-KW"/>
</dbReference>
<dbReference type="PROSITE" id="PS50525">
    <property type="entry name" value="RDRP_SSRNA_NEG_SEG"/>
    <property type="match status" value="1"/>
</dbReference>
<keyword evidence="10" id="KW-0696">RNA-directed RNA polymerase</keyword>
<evidence type="ECO:0000256" key="6">
    <source>
        <dbReference type="ARBA" id="ARBA00031012"/>
    </source>
</evidence>
<evidence type="ECO:0000256" key="5">
    <source>
        <dbReference type="ARBA" id="ARBA00030436"/>
    </source>
</evidence>
<evidence type="ECO:0000259" key="9">
    <source>
        <dbReference type="PROSITE" id="PS50525"/>
    </source>
</evidence>
<evidence type="ECO:0000256" key="3">
    <source>
        <dbReference type="ARBA" id="ARBA00022679"/>
    </source>
</evidence>
<name>A0A8J9WH93_9VIRU</name>
<organism evidence="10 11">
    <name type="scientific">Japanese star anise ringspot-associated virus</name>
    <dbReference type="NCBI Taxonomy" id="2798807"/>
    <lineage>
        <taxon>Viruses</taxon>
        <taxon>Riboviria</taxon>
        <taxon>Orthornavirae</taxon>
        <taxon>Negarnaviricota</taxon>
        <taxon>Polyploviricotina</taxon>
        <taxon>Bunyaviricetes</taxon>
        <taxon>Elliovirales</taxon>
        <taxon>Fimoviridae</taxon>
        <taxon>Emaravirus</taxon>
        <taxon>Emaravirus illicii</taxon>
    </lineage>
</organism>
<keyword evidence="8" id="KW-0812">Transmembrane</keyword>
<feature type="domain" description="RdRp catalytic" evidence="9">
    <location>
        <begin position="1147"/>
        <end position="1335"/>
    </location>
</feature>
<evidence type="ECO:0000313" key="11">
    <source>
        <dbReference type="Proteomes" id="UP001156763"/>
    </source>
</evidence>
<evidence type="ECO:0000256" key="7">
    <source>
        <dbReference type="SAM" id="Coils"/>
    </source>
</evidence>
<dbReference type="GO" id="GO:0039694">
    <property type="term" value="P:viral RNA genome replication"/>
    <property type="evidence" value="ECO:0007669"/>
    <property type="project" value="InterPro"/>
</dbReference>
<proteinExistence type="predicted"/>
<dbReference type="GeneID" id="80554556"/>
<feature type="transmembrane region" description="Helical" evidence="8">
    <location>
        <begin position="2288"/>
        <end position="2310"/>
    </location>
</feature>
<keyword evidence="10" id="KW-0548">Nucleotidyltransferase</keyword>
<keyword evidence="11" id="KW-1185">Reference proteome</keyword>
<evidence type="ECO:0000313" key="10">
    <source>
        <dbReference type="EMBL" id="BCO17108.1"/>
    </source>
</evidence>
<dbReference type="EMBL" id="LC597437">
    <property type="protein sequence ID" value="BCO17108.1"/>
    <property type="molecule type" value="Viral_cRNA"/>
</dbReference>
<evidence type="ECO:0000256" key="8">
    <source>
        <dbReference type="SAM" id="Phobius"/>
    </source>
</evidence>
<dbReference type="KEGG" id="vg:80554556"/>
<feature type="coiled-coil region" evidence="7">
    <location>
        <begin position="1058"/>
        <end position="1085"/>
    </location>
</feature>
<dbReference type="InterPro" id="IPR007322">
    <property type="entry name" value="RNA_pol_bunyavir"/>
</dbReference>
<protein>
    <recommendedName>
        <fullName evidence="2">RNA-directed RNA polymerase L</fullName>
        <ecNumber evidence="1">2.7.7.48</ecNumber>
    </recommendedName>
    <alternativeName>
        <fullName evidence="4">Large structural protein</fullName>
    </alternativeName>
    <alternativeName>
        <fullName evidence="6">Replicase</fullName>
    </alternativeName>
    <alternativeName>
        <fullName evidence="5">Transcriptase</fullName>
    </alternativeName>
</protein>
<evidence type="ECO:0000256" key="2">
    <source>
        <dbReference type="ARBA" id="ARBA00018602"/>
    </source>
</evidence>
<dbReference type="GO" id="GO:0006351">
    <property type="term" value="P:DNA-templated transcription"/>
    <property type="evidence" value="ECO:0007669"/>
    <property type="project" value="InterPro"/>
</dbReference>
<keyword evidence="8" id="KW-0472">Membrane</keyword>
<evidence type="ECO:0000256" key="1">
    <source>
        <dbReference type="ARBA" id="ARBA00012494"/>
    </source>
</evidence>
<reference evidence="10 11" key="1">
    <citation type="journal article" date="2022" name="J. Gen. Plant Pathol.">
        <title>Japanese star anise ringspot-associated virus is a distinct emaravirus transmitted by the eriophyid mite (the family Diptilomiopidae).</title>
        <authorList>
            <person name="Shimomoto Y."/>
            <person name="Okada T."/>
            <person name="Ikeda K."/>
            <person name="Tatara A."/>
            <person name="Hasegawa Y."/>
            <person name="Yanagisawa H."/>
            <person name="Takeyama S."/>
            <person name="Hayashi K."/>
            <person name="Yano K."/>
            <person name="Morita Y."/>
            <person name="Kubota K."/>
        </authorList>
    </citation>
    <scope>NUCLEOTIDE SEQUENCE [LARGE SCALE GENOMIC DNA]</scope>
    <source>
        <strain evidence="10">Igeno_June_2019</strain>
    </source>
</reference>
<keyword evidence="7" id="KW-0175">Coiled coil</keyword>
<gene>
    <name evidence="10" type="primary">P1</name>
</gene>
<keyword evidence="3" id="KW-0808">Transferase</keyword>
<keyword evidence="8" id="KW-1133">Transmembrane helix</keyword>
<dbReference type="RefSeq" id="YP_010840873.1">
    <property type="nucleotide sequence ID" value="NC_079092.1"/>
</dbReference>
<evidence type="ECO:0000256" key="4">
    <source>
        <dbReference type="ARBA" id="ARBA00030285"/>
    </source>
</evidence>
<dbReference type="InterPro" id="IPR007099">
    <property type="entry name" value="RNA-dir_pol_NSvirus"/>
</dbReference>
<dbReference type="Pfam" id="PF04196">
    <property type="entry name" value="Bunya_RdRp"/>
    <property type="match status" value="2"/>
</dbReference>
<dbReference type="EC" id="2.7.7.48" evidence="1"/>
<dbReference type="Proteomes" id="UP001156763">
    <property type="component" value="Genome"/>
</dbReference>